<gene>
    <name evidence="3" type="primary">CNNM1</name>
</gene>
<reference evidence="4" key="1">
    <citation type="submission" date="2011-08" db="EMBL/GenBank/DDBJ databases">
        <title>The draft genome of Latimeria chalumnae.</title>
        <authorList>
            <person name="Di Palma F."/>
            <person name="Alfoldi J."/>
            <person name="Johnson J."/>
            <person name="Berlin A."/>
            <person name="Gnerre S."/>
            <person name="Jaffe D."/>
            <person name="MacCallum I."/>
            <person name="Young S."/>
            <person name="Walker B.J."/>
            <person name="Lander E."/>
            <person name="Lindblad-Toh K."/>
        </authorList>
    </citation>
    <scope>NUCLEOTIDE SEQUENCE [LARGE SCALE GENOMIC DNA]</scope>
    <source>
        <strain evidence="4">Wild caught</strain>
    </source>
</reference>
<dbReference type="eggNOG" id="KOG2118">
    <property type="taxonomic scope" value="Eukaryota"/>
</dbReference>
<evidence type="ECO:0000256" key="1">
    <source>
        <dbReference type="RuleBase" id="RU369091"/>
    </source>
</evidence>
<dbReference type="Pfam" id="PF25562">
    <property type="entry name" value="CNBH_CNNM2_C"/>
    <property type="match status" value="1"/>
</dbReference>
<dbReference type="InParanoid" id="H3B2D7"/>
<comment type="similarity">
    <text evidence="1">Belongs to the ACDP family.</text>
</comment>
<dbReference type="EMBL" id="AFYH01124433">
    <property type="status" value="NOT_ANNOTATED_CDS"/>
    <property type="molecule type" value="Genomic_DNA"/>
</dbReference>
<dbReference type="InterPro" id="IPR018490">
    <property type="entry name" value="cNMP-bd_dom_sf"/>
</dbReference>
<reference evidence="3" key="2">
    <citation type="submission" date="2025-08" db="UniProtKB">
        <authorList>
            <consortium name="Ensembl"/>
        </authorList>
    </citation>
    <scope>IDENTIFICATION</scope>
</reference>
<dbReference type="HOGENOM" id="CLU_011310_5_0_1"/>
<comment type="subcellular location">
    <subcellularLocation>
        <location evidence="1">Cell membrane</location>
        <topology evidence="1">Multi-pass membrane protein</topology>
    </subcellularLocation>
</comment>
<evidence type="ECO:0000313" key="3">
    <source>
        <dbReference type="Ensembl" id="ENSLACP00000016058.1"/>
    </source>
</evidence>
<feature type="compositionally biased region" description="Polar residues" evidence="2">
    <location>
        <begin position="377"/>
        <end position="390"/>
    </location>
</feature>
<dbReference type="STRING" id="7897.ENSLACP00000016058"/>
<dbReference type="Gene3D" id="3.10.580.10">
    <property type="entry name" value="CBS-domain"/>
    <property type="match status" value="1"/>
</dbReference>
<dbReference type="Proteomes" id="UP000008672">
    <property type="component" value="Unassembled WGS sequence"/>
</dbReference>
<feature type="compositionally biased region" description="Basic and acidic residues" evidence="2">
    <location>
        <begin position="366"/>
        <end position="376"/>
    </location>
</feature>
<dbReference type="GO" id="GO:0010960">
    <property type="term" value="P:magnesium ion homeostasis"/>
    <property type="evidence" value="ECO:0007669"/>
    <property type="project" value="InterPro"/>
</dbReference>
<dbReference type="EMBL" id="AFYH01124432">
    <property type="status" value="NOT_ANNOTATED_CDS"/>
    <property type="molecule type" value="Genomic_DNA"/>
</dbReference>
<dbReference type="AlphaFoldDB" id="H3B2D7"/>
<feature type="region of interest" description="Disordered" evidence="2">
    <location>
        <begin position="290"/>
        <end position="327"/>
    </location>
</feature>
<accession>H3B2D7</accession>
<evidence type="ECO:0000256" key="2">
    <source>
        <dbReference type="SAM" id="MobiDB-lite"/>
    </source>
</evidence>
<protein>
    <recommendedName>
        <fullName evidence="1">Metal transporter</fullName>
    </recommendedName>
</protein>
<keyword evidence="4" id="KW-1185">Reference proteome</keyword>
<dbReference type="EMBL" id="AFYH01124429">
    <property type="status" value="NOT_ANNOTATED_CDS"/>
    <property type="molecule type" value="Genomic_DNA"/>
</dbReference>
<dbReference type="InterPro" id="IPR046342">
    <property type="entry name" value="CBS_dom_sf"/>
</dbReference>
<dbReference type="GO" id="GO:0022857">
    <property type="term" value="F:transmembrane transporter activity"/>
    <property type="evidence" value="ECO:0007669"/>
    <property type="project" value="UniProtKB-UniRule"/>
</dbReference>
<evidence type="ECO:0000313" key="4">
    <source>
        <dbReference type="Proteomes" id="UP000008672"/>
    </source>
</evidence>
<proteinExistence type="inferred from homology"/>
<dbReference type="EMBL" id="AFYH01124431">
    <property type="status" value="NOT_ANNOTATED_CDS"/>
    <property type="molecule type" value="Genomic_DNA"/>
</dbReference>
<dbReference type="SUPFAM" id="SSF51206">
    <property type="entry name" value="cAMP-binding domain-like"/>
    <property type="match status" value="1"/>
</dbReference>
<dbReference type="EMBL" id="AFYH01124434">
    <property type="status" value="NOT_ANNOTATED_CDS"/>
    <property type="molecule type" value="Genomic_DNA"/>
</dbReference>
<dbReference type="GeneTree" id="ENSGT00940000157525"/>
<name>H3B2D7_LATCH</name>
<dbReference type="GO" id="GO:0005886">
    <property type="term" value="C:plasma membrane"/>
    <property type="evidence" value="ECO:0007669"/>
    <property type="project" value="UniProtKB-SubCell"/>
</dbReference>
<dbReference type="Ensembl" id="ENSLACT00000016169.1">
    <property type="protein sequence ID" value="ENSLACP00000016058.1"/>
    <property type="gene ID" value="ENSLACG00000014142.1"/>
</dbReference>
<dbReference type="PANTHER" id="PTHR12064:SF28">
    <property type="entry name" value="METAL TRANSPORTER CNNM1"/>
    <property type="match status" value="1"/>
</dbReference>
<feature type="compositionally biased region" description="Basic and acidic residues" evidence="2">
    <location>
        <begin position="427"/>
        <end position="436"/>
    </location>
</feature>
<sequence>FSPGKSHLAIVHRVNNEGEGDPFYEVLGIVTLEDVIEEIIMSEILDETDLYTDNRTKKKTVHRESKQQDFSRFRVSDEFKVKVSPQLLLATHRFLATEVEPFKSTHLSEKILLRLLKHPSVFQELKFDEKNKKAAAHFLYQRNRPIDYFVLILQGKVEVEIGKEGLKFENGVFTYYGVPAIMATASSGKCYSKLVQWRGGGNYLPVSVSRTFAFSRGESLAGSPVNRSPSRGSGLNWSEAMNRERNDHGGSTGQLNSTNNMYMPDYSVVILSDVQIVKITRQQYQNALAASQMESSPQSPEAETQSHESATLRGTIGESPGTESTTLLLNERNRLVTRSKSDGQQSPNDSVFLRMEEIPYIREELVETDESSREQSKLQPNDSDSTTVNTEVEVASLEVKSEGSPSGSEETLGKKLLRKLSGKGKTRSRDGERTPEDTLALPHFNI</sequence>
<feature type="region of interest" description="Disordered" evidence="2">
    <location>
        <begin position="366"/>
        <end position="446"/>
    </location>
</feature>
<dbReference type="EMBL" id="AFYH01124430">
    <property type="status" value="NOT_ANNOTATED_CDS"/>
    <property type="molecule type" value="Genomic_DNA"/>
</dbReference>
<feature type="compositionally biased region" description="Basic residues" evidence="2">
    <location>
        <begin position="415"/>
        <end position="426"/>
    </location>
</feature>
<reference evidence="3" key="3">
    <citation type="submission" date="2025-09" db="UniProtKB">
        <authorList>
            <consortium name="Ensembl"/>
        </authorList>
    </citation>
    <scope>IDENTIFICATION</scope>
</reference>
<comment type="function">
    <text evidence="1">Metal transporter.</text>
</comment>
<feature type="compositionally biased region" description="Polar residues" evidence="2">
    <location>
        <begin position="290"/>
        <end position="309"/>
    </location>
</feature>
<dbReference type="PANTHER" id="PTHR12064">
    <property type="entry name" value="METAL TRANSPORTER CNNM"/>
    <property type="match status" value="1"/>
</dbReference>
<organism evidence="3 4">
    <name type="scientific">Latimeria chalumnae</name>
    <name type="common">Coelacanth</name>
    <dbReference type="NCBI Taxonomy" id="7897"/>
    <lineage>
        <taxon>Eukaryota</taxon>
        <taxon>Metazoa</taxon>
        <taxon>Chordata</taxon>
        <taxon>Craniata</taxon>
        <taxon>Vertebrata</taxon>
        <taxon>Euteleostomi</taxon>
        <taxon>Coelacanthiformes</taxon>
        <taxon>Coelacanthidae</taxon>
        <taxon>Latimeria</taxon>
    </lineage>
</organism>
<dbReference type="InterPro" id="IPR045095">
    <property type="entry name" value="ACDP"/>
</dbReference>